<sequence length="395" mass="44473">MNCPFCHSPGPHEQAGSRNICGKCGETFAGTQAAPQKIVSSELKKNVLTHRQMRQVRGMMSIRSTVILCVGFAMISFIGGVAYRWYFSKKIAKETEASTQTTPYAPLKIPALRFLPSDLDGILAVQLQHMPKNEEFSNAVATMVRGASLPGDWLNSIPQSLQTEWSNILELVLAVKIDEHLIPPQVFLVLHVKEPIDEDKIIRESRGRYLDQTKRDYLRFQGPSGLWFVGWKPVDKYFLVALDEKDLDLFPEKAKANSNHISNRLRSRIEAFCTEDMHAWLTMDFSRLPESGTLMLSDARPEAKTLRQQLDSLTIGLDTENSPRASLSVMARQEQTAENWRKDLMARFSDKPGKIQIGGGGKAVFLKLDFDPEIIGIFMQRLISLKSAEKPVIKP</sequence>
<keyword evidence="1" id="KW-1133">Transmembrane helix</keyword>
<keyword evidence="3" id="KW-1185">Reference proteome</keyword>
<accession>A0A8E6B915</accession>
<protein>
    <recommendedName>
        <fullName evidence="4">DUF3352 domain-containing protein</fullName>
    </recommendedName>
</protein>
<dbReference type="RefSeq" id="WP_213498256.1">
    <property type="nucleotide sequence ID" value="NZ_CP074694.1"/>
</dbReference>
<keyword evidence="1" id="KW-0472">Membrane</keyword>
<organism evidence="2 3">
    <name type="scientific">Telmatocola sphagniphila</name>
    <dbReference type="NCBI Taxonomy" id="1123043"/>
    <lineage>
        <taxon>Bacteria</taxon>
        <taxon>Pseudomonadati</taxon>
        <taxon>Planctomycetota</taxon>
        <taxon>Planctomycetia</taxon>
        <taxon>Gemmatales</taxon>
        <taxon>Gemmataceae</taxon>
    </lineage>
</organism>
<evidence type="ECO:0000256" key="1">
    <source>
        <dbReference type="SAM" id="Phobius"/>
    </source>
</evidence>
<evidence type="ECO:0000313" key="2">
    <source>
        <dbReference type="EMBL" id="QVL33366.1"/>
    </source>
</evidence>
<dbReference type="Proteomes" id="UP000676194">
    <property type="component" value="Chromosome"/>
</dbReference>
<keyword evidence="1" id="KW-0812">Transmembrane</keyword>
<gene>
    <name evidence="2" type="ORF">KIH39_05485</name>
</gene>
<proteinExistence type="predicted"/>
<feature type="transmembrane region" description="Helical" evidence="1">
    <location>
        <begin position="61"/>
        <end position="86"/>
    </location>
</feature>
<dbReference type="AlphaFoldDB" id="A0A8E6B915"/>
<dbReference type="EMBL" id="CP074694">
    <property type="protein sequence ID" value="QVL33366.1"/>
    <property type="molecule type" value="Genomic_DNA"/>
</dbReference>
<evidence type="ECO:0000313" key="3">
    <source>
        <dbReference type="Proteomes" id="UP000676194"/>
    </source>
</evidence>
<name>A0A8E6B915_9BACT</name>
<evidence type="ECO:0008006" key="4">
    <source>
        <dbReference type="Google" id="ProtNLM"/>
    </source>
</evidence>
<dbReference type="KEGG" id="tsph:KIH39_05485"/>
<reference evidence="2" key="1">
    <citation type="submission" date="2021-05" db="EMBL/GenBank/DDBJ databases">
        <title>Complete genome sequence of the cellulolytic planctomycete Telmatocola sphagniphila SP2T and characterization of the first cellulase from planctomycetes.</title>
        <authorList>
            <person name="Rakitin A.L."/>
            <person name="Beletsky A.V."/>
            <person name="Naumoff D.G."/>
            <person name="Kulichevskaya I.S."/>
            <person name="Mardanov A.V."/>
            <person name="Ravin N.V."/>
            <person name="Dedysh S.N."/>
        </authorList>
    </citation>
    <scope>NUCLEOTIDE SEQUENCE</scope>
    <source>
        <strain evidence="2">SP2T</strain>
    </source>
</reference>